<gene>
    <name evidence="7" type="ORF">K452DRAFT_218216</name>
</gene>
<organism evidence="7 8">
    <name type="scientific">Aplosporella prunicola CBS 121167</name>
    <dbReference type="NCBI Taxonomy" id="1176127"/>
    <lineage>
        <taxon>Eukaryota</taxon>
        <taxon>Fungi</taxon>
        <taxon>Dikarya</taxon>
        <taxon>Ascomycota</taxon>
        <taxon>Pezizomycotina</taxon>
        <taxon>Dothideomycetes</taxon>
        <taxon>Dothideomycetes incertae sedis</taxon>
        <taxon>Botryosphaeriales</taxon>
        <taxon>Aplosporellaceae</taxon>
        <taxon>Aplosporella</taxon>
    </lineage>
</organism>
<dbReference type="SUPFAM" id="SSF103473">
    <property type="entry name" value="MFS general substrate transporter"/>
    <property type="match status" value="1"/>
</dbReference>
<dbReference type="Gene3D" id="1.20.1250.20">
    <property type="entry name" value="MFS general substrate transporter like domains"/>
    <property type="match status" value="1"/>
</dbReference>
<keyword evidence="3 6" id="KW-0812">Transmembrane</keyword>
<evidence type="ECO:0000256" key="3">
    <source>
        <dbReference type="ARBA" id="ARBA00022692"/>
    </source>
</evidence>
<evidence type="ECO:0000256" key="6">
    <source>
        <dbReference type="SAM" id="Phobius"/>
    </source>
</evidence>
<dbReference type="Proteomes" id="UP000799438">
    <property type="component" value="Unassembled WGS sequence"/>
</dbReference>
<evidence type="ECO:0000256" key="5">
    <source>
        <dbReference type="ARBA" id="ARBA00023136"/>
    </source>
</evidence>
<keyword evidence="2" id="KW-0813">Transport</keyword>
<evidence type="ECO:0000256" key="2">
    <source>
        <dbReference type="ARBA" id="ARBA00022448"/>
    </source>
</evidence>
<name>A0A6A6BVB3_9PEZI</name>
<dbReference type="PANTHER" id="PTHR23504">
    <property type="entry name" value="MAJOR FACILITATOR SUPERFAMILY DOMAIN-CONTAINING PROTEIN 10"/>
    <property type="match status" value="1"/>
</dbReference>
<dbReference type="RefSeq" id="XP_033402330.1">
    <property type="nucleotide sequence ID" value="XM_033536345.1"/>
</dbReference>
<feature type="transmembrane region" description="Helical" evidence="6">
    <location>
        <begin position="48"/>
        <end position="65"/>
    </location>
</feature>
<feature type="transmembrane region" description="Helical" evidence="6">
    <location>
        <begin position="85"/>
        <end position="104"/>
    </location>
</feature>
<dbReference type="PANTHER" id="PTHR23504:SF6">
    <property type="entry name" value="MULTIDRUG TRANSPORTER, PUTATIVE (AFU_ORTHOLOGUE AFUA_4G08740)-RELATED"/>
    <property type="match status" value="1"/>
</dbReference>
<dbReference type="InterPro" id="IPR011701">
    <property type="entry name" value="MFS"/>
</dbReference>
<sequence>MLGFHRRIRSLIPVKDLAKYEKLAAVVGEEEQQDVDCESVETNHTQLTWIYVIFLAEAIMASSLQPQLKMLISNNDFCGNLSTSYLRSILDCAYAFGGTAGIFWGYLADRIGRKPVAIAGLFGMSVCCLSMGFATNLIACAIFRFAAGLVSSSVVVTTLIMLGDISLSLEERAKNVARLPLVAVCGSIGPLMQNLVAGSVNDYGAIWEKYPTLSSQIACGSLVLAIAIAATCVLQETLPSLAADSSEVDCEKAAFLGQTIQEESVDSPTIRIVDFIRPEPISMVQFLQAPSLIVLLCSFSLLSLHASTFDVILPHLGHSSTGHGGMGLSCDYLGWIVLAVRAVAGAIVLLAVPRAVGALGLLRPFRCCSLVFPALYAITPLMAYIAMCSSVTALISAMSILVKHALSGGAQVLMTLLMLNAAPDAFSAGTVMGLMQAASLFKALAVAVSGASFYLSNDFSVATTNYALWISLTVFGVVGAALAWFVRERPSVERDFPADVLCWETCFDAEGEGQA</sequence>
<dbReference type="OrthoDB" id="419616at2759"/>
<dbReference type="EMBL" id="ML995475">
    <property type="protein sequence ID" value="KAF2146621.1"/>
    <property type="molecule type" value="Genomic_DNA"/>
</dbReference>
<feature type="transmembrane region" description="Helical" evidence="6">
    <location>
        <begin position="175"/>
        <end position="193"/>
    </location>
</feature>
<feature type="transmembrane region" description="Helical" evidence="6">
    <location>
        <begin position="213"/>
        <end position="234"/>
    </location>
</feature>
<evidence type="ECO:0000313" key="7">
    <source>
        <dbReference type="EMBL" id="KAF2146621.1"/>
    </source>
</evidence>
<feature type="transmembrane region" description="Helical" evidence="6">
    <location>
        <begin position="116"/>
        <end position="135"/>
    </location>
</feature>
<dbReference type="GO" id="GO:0022857">
    <property type="term" value="F:transmembrane transporter activity"/>
    <property type="evidence" value="ECO:0007669"/>
    <property type="project" value="InterPro"/>
</dbReference>
<feature type="transmembrane region" description="Helical" evidence="6">
    <location>
        <begin position="393"/>
        <end position="419"/>
    </location>
</feature>
<comment type="subcellular location">
    <subcellularLocation>
        <location evidence="1">Membrane</location>
        <topology evidence="1">Multi-pass membrane protein</topology>
    </subcellularLocation>
</comment>
<feature type="transmembrane region" description="Helical" evidence="6">
    <location>
        <begin position="364"/>
        <end position="387"/>
    </location>
</feature>
<proteinExistence type="predicted"/>
<dbReference type="AlphaFoldDB" id="A0A6A6BVB3"/>
<evidence type="ECO:0000256" key="1">
    <source>
        <dbReference type="ARBA" id="ARBA00004141"/>
    </source>
</evidence>
<keyword evidence="5 6" id="KW-0472">Membrane</keyword>
<feature type="transmembrane region" description="Helical" evidence="6">
    <location>
        <begin position="332"/>
        <end position="352"/>
    </location>
</feature>
<feature type="transmembrane region" description="Helical" evidence="6">
    <location>
        <begin position="431"/>
        <end position="454"/>
    </location>
</feature>
<reference evidence="7" key="1">
    <citation type="journal article" date="2020" name="Stud. Mycol.">
        <title>101 Dothideomycetes genomes: a test case for predicting lifestyles and emergence of pathogens.</title>
        <authorList>
            <person name="Haridas S."/>
            <person name="Albert R."/>
            <person name="Binder M."/>
            <person name="Bloem J."/>
            <person name="Labutti K."/>
            <person name="Salamov A."/>
            <person name="Andreopoulos B."/>
            <person name="Baker S."/>
            <person name="Barry K."/>
            <person name="Bills G."/>
            <person name="Bluhm B."/>
            <person name="Cannon C."/>
            <person name="Castanera R."/>
            <person name="Culley D."/>
            <person name="Daum C."/>
            <person name="Ezra D."/>
            <person name="Gonzalez J."/>
            <person name="Henrissat B."/>
            <person name="Kuo A."/>
            <person name="Liang C."/>
            <person name="Lipzen A."/>
            <person name="Lutzoni F."/>
            <person name="Magnuson J."/>
            <person name="Mondo S."/>
            <person name="Nolan M."/>
            <person name="Ohm R."/>
            <person name="Pangilinan J."/>
            <person name="Park H.-J."/>
            <person name="Ramirez L."/>
            <person name="Alfaro M."/>
            <person name="Sun H."/>
            <person name="Tritt A."/>
            <person name="Yoshinaga Y."/>
            <person name="Zwiers L.-H."/>
            <person name="Turgeon B."/>
            <person name="Goodwin S."/>
            <person name="Spatafora J."/>
            <person name="Crous P."/>
            <person name="Grigoriev I."/>
        </authorList>
    </citation>
    <scope>NUCLEOTIDE SEQUENCE</scope>
    <source>
        <strain evidence="7">CBS 121167</strain>
    </source>
</reference>
<dbReference type="InterPro" id="IPR036259">
    <property type="entry name" value="MFS_trans_sf"/>
</dbReference>
<feature type="transmembrane region" description="Helical" evidence="6">
    <location>
        <begin position="141"/>
        <end position="163"/>
    </location>
</feature>
<dbReference type="GO" id="GO:0016020">
    <property type="term" value="C:membrane"/>
    <property type="evidence" value="ECO:0007669"/>
    <property type="project" value="UniProtKB-SubCell"/>
</dbReference>
<evidence type="ECO:0008006" key="9">
    <source>
        <dbReference type="Google" id="ProtNLM"/>
    </source>
</evidence>
<accession>A0A6A6BVB3</accession>
<evidence type="ECO:0000256" key="4">
    <source>
        <dbReference type="ARBA" id="ARBA00022989"/>
    </source>
</evidence>
<evidence type="ECO:0000313" key="8">
    <source>
        <dbReference type="Proteomes" id="UP000799438"/>
    </source>
</evidence>
<dbReference type="GeneID" id="54293841"/>
<feature type="transmembrane region" description="Helical" evidence="6">
    <location>
        <begin position="466"/>
        <end position="486"/>
    </location>
</feature>
<keyword evidence="4 6" id="KW-1133">Transmembrane helix</keyword>
<dbReference type="Pfam" id="PF07690">
    <property type="entry name" value="MFS_1"/>
    <property type="match status" value="1"/>
</dbReference>
<protein>
    <recommendedName>
        <fullName evidence="9">Major facilitator superfamily (MFS) profile domain-containing protein</fullName>
    </recommendedName>
</protein>
<keyword evidence="8" id="KW-1185">Reference proteome</keyword>
<feature type="transmembrane region" description="Helical" evidence="6">
    <location>
        <begin position="292"/>
        <end position="312"/>
    </location>
</feature>